<dbReference type="PANTHER" id="PTHR11699">
    <property type="entry name" value="ALDEHYDE DEHYDROGENASE-RELATED"/>
    <property type="match status" value="1"/>
</dbReference>
<evidence type="ECO:0000256" key="1">
    <source>
        <dbReference type="ARBA" id="ARBA00009986"/>
    </source>
</evidence>
<dbReference type="PROSITE" id="PS00687">
    <property type="entry name" value="ALDEHYDE_DEHYDR_GLU"/>
    <property type="match status" value="1"/>
</dbReference>
<dbReference type="Gene3D" id="3.40.309.10">
    <property type="entry name" value="Aldehyde Dehydrogenase, Chain A, domain 2"/>
    <property type="match status" value="1"/>
</dbReference>
<feature type="active site" evidence="3">
    <location>
        <position position="255"/>
    </location>
</feature>
<dbReference type="EMBL" id="LVVT01000007">
    <property type="protein sequence ID" value="TQS84013.1"/>
    <property type="molecule type" value="Genomic_DNA"/>
</dbReference>
<proteinExistence type="inferred from homology"/>
<dbReference type="InterPro" id="IPR015590">
    <property type="entry name" value="Aldehyde_DH_dom"/>
</dbReference>
<dbReference type="Proteomes" id="UP000752814">
    <property type="component" value="Unassembled WGS sequence"/>
</dbReference>
<evidence type="ECO:0000256" key="2">
    <source>
        <dbReference type="ARBA" id="ARBA00023002"/>
    </source>
</evidence>
<dbReference type="InterPro" id="IPR016163">
    <property type="entry name" value="Ald_DH_C"/>
</dbReference>
<evidence type="ECO:0000256" key="3">
    <source>
        <dbReference type="PROSITE-ProRule" id="PRU10007"/>
    </source>
</evidence>
<dbReference type="OMA" id="IGELFCK"/>
<evidence type="ECO:0000259" key="5">
    <source>
        <dbReference type="Pfam" id="PF00171"/>
    </source>
</evidence>
<reference evidence="6" key="1">
    <citation type="submission" date="2016-03" db="EMBL/GenBank/DDBJ databases">
        <authorList>
            <person name="Borrel G."/>
            <person name="Mccann A."/>
            <person name="O'Toole P.W."/>
        </authorList>
    </citation>
    <scope>NUCLEOTIDE SEQUENCE</scope>
    <source>
        <strain evidence="6">183</strain>
    </source>
</reference>
<accession>A0A8J8PGV8</accession>
<evidence type="ECO:0000313" key="7">
    <source>
        <dbReference type="Proteomes" id="UP000752814"/>
    </source>
</evidence>
<feature type="domain" description="Aldehyde dehydrogenase" evidence="5">
    <location>
        <begin position="18"/>
        <end position="481"/>
    </location>
</feature>
<dbReference type="InterPro" id="IPR016160">
    <property type="entry name" value="Ald_DH_CS_CYS"/>
</dbReference>
<dbReference type="InterPro" id="IPR012394">
    <property type="entry name" value="Aldehyde_DH_NAD(P)"/>
</dbReference>
<name>A0A8J8PGV8_9ARCH</name>
<dbReference type="SUPFAM" id="SSF53720">
    <property type="entry name" value="ALDH-like"/>
    <property type="match status" value="1"/>
</dbReference>
<comment type="similarity">
    <text evidence="1 4">Belongs to the aldehyde dehydrogenase family.</text>
</comment>
<evidence type="ECO:0000313" key="6">
    <source>
        <dbReference type="EMBL" id="TQS84013.1"/>
    </source>
</evidence>
<dbReference type="Gene3D" id="3.40.605.10">
    <property type="entry name" value="Aldehyde Dehydrogenase, Chain A, domain 1"/>
    <property type="match status" value="1"/>
</dbReference>
<dbReference type="PIRSF" id="PIRSF036492">
    <property type="entry name" value="ALDH"/>
    <property type="match status" value="1"/>
</dbReference>
<dbReference type="AlphaFoldDB" id="A0A8J8PGV8"/>
<dbReference type="GO" id="GO:0016620">
    <property type="term" value="F:oxidoreductase activity, acting on the aldehyde or oxo group of donors, NAD or NADP as acceptor"/>
    <property type="evidence" value="ECO:0007669"/>
    <property type="project" value="InterPro"/>
</dbReference>
<keyword evidence="2 4" id="KW-0560">Oxidoreductase</keyword>
<dbReference type="InterPro" id="IPR029510">
    <property type="entry name" value="Ald_DH_CS_GLU"/>
</dbReference>
<dbReference type="InterPro" id="IPR016161">
    <property type="entry name" value="Ald_DH/histidinol_DH"/>
</dbReference>
<dbReference type="PROSITE" id="PS00070">
    <property type="entry name" value="ALDEHYDE_DEHYDR_CYS"/>
    <property type="match status" value="1"/>
</dbReference>
<dbReference type="FunFam" id="3.40.309.10:FF:000009">
    <property type="entry name" value="Aldehyde dehydrogenase A"/>
    <property type="match status" value="1"/>
</dbReference>
<dbReference type="Pfam" id="PF00171">
    <property type="entry name" value="Aldedh"/>
    <property type="match status" value="1"/>
</dbReference>
<sequence length="533" mass="58739">MFQNHSLDMQSSTEVGEEYIIKVNPATLEEFGKIKCNVTDDIPLALQNARIAQNEWMKRSYNDKAVIMNNIQEAVVSNIEDIARTICGETGKPKSEAISTDIFAALSAGEYANSKMSELFKREKINLEDMQFPMKLAGRSSYIAPRPVGVVAVISPWNYPFGIPYSQTIMALAAGNAVIIKPSSDTPLTAAKMLEIMKKGGLPDNLVQVLVGPGRTVGDAILTSDVDRIIFTGSGSVGRRVMSQASQRLTPVTLELGGKDPMIILKDADLDRASSAAVWGSFVNSGQTCVCVKRIYVDESIFEQFLEMFKNKTLMLKQGWGWDDQNISLGSLINEAALHDMEEHVRKAVDEGAKIVTGGKKNPDLNGYYFEPTILIDTPQNSSAVQDEIFGPIVTVMKFSSEDEAITLANDCKYALSGSVWTSNITKGKVMAELVSSGTVAVNNLLYTYGLTATPWGGSKESGFGRTHGRFGFEELTEPHHIHIDKGKYAEDPWWFPYTSEKSESLENFMNLFYSQDGSPIKSLLQLHKMMKK</sequence>
<dbReference type="InterPro" id="IPR016162">
    <property type="entry name" value="Ald_DH_N"/>
</dbReference>
<gene>
    <name evidence="6" type="ORF">A3207_06755</name>
</gene>
<protein>
    <recommendedName>
        <fullName evidence="5">Aldehyde dehydrogenase domain-containing protein</fullName>
    </recommendedName>
</protein>
<dbReference type="GO" id="GO:0006081">
    <property type="term" value="P:aldehyde metabolic process"/>
    <property type="evidence" value="ECO:0007669"/>
    <property type="project" value="InterPro"/>
</dbReference>
<comment type="caution">
    <text evidence="6">The sequence shown here is derived from an EMBL/GenBank/DDBJ whole genome shotgun (WGS) entry which is preliminary data.</text>
</comment>
<dbReference type="CDD" id="cd07099">
    <property type="entry name" value="ALDH_DDALDH"/>
    <property type="match status" value="1"/>
</dbReference>
<organism evidence="6 7">
    <name type="scientific">Candidatus Methanomassiliicoccus intestinalis</name>
    <dbReference type="NCBI Taxonomy" id="1406512"/>
    <lineage>
        <taxon>Archaea</taxon>
        <taxon>Methanobacteriati</taxon>
        <taxon>Thermoplasmatota</taxon>
        <taxon>Thermoplasmata</taxon>
        <taxon>Methanomassiliicoccales</taxon>
        <taxon>Methanomassiliicoccaceae</taxon>
        <taxon>Methanomassiliicoccus</taxon>
    </lineage>
</organism>
<evidence type="ECO:0000256" key="4">
    <source>
        <dbReference type="RuleBase" id="RU003345"/>
    </source>
</evidence>